<dbReference type="PANTHER" id="PTHR44591">
    <property type="entry name" value="STRESS RESPONSE REGULATOR PROTEIN 1"/>
    <property type="match status" value="1"/>
</dbReference>
<comment type="caution">
    <text evidence="4">The sequence shown here is derived from an EMBL/GenBank/DDBJ whole genome shotgun (WGS) entry which is preliminary data.</text>
</comment>
<dbReference type="OrthoDB" id="669399at2"/>
<dbReference type="PROSITE" id="PS50110">
    <property type="entry name" value="RESPONSE_REGULATORY"/>
    <property type="match status" value="1"/>
</dbReference>
<dbReference type="Pfam" id="PF00072">
    <property type="entry name" value="Response_reg"/>
    <property type="match status" value="1"/>
</dbReference>
<organism evidence="4 5">
    <name type="scientific">Filimonas effusa</name>
    <dbReference type="NCBI Taxonomy" id="2508721"/>
    <lineage>
        <taxon>Bacteria</taxon>
        <taxon>Pseudomonadati</taxon>
        <taxon>Bacteroidota</taxon>
        <taxon>Chitinophagia</taxon>
        <taxon>Chitinophagales</taxon>
        <taxon>Chitinophagaceae</taxon>
        <taxon>Filimonas</taxon>
    </lineage>
</organism>
<dbReference type="GO" id="GO:0000160">
    <property type="term" value="P:phosphorelay signal transduction system"/>
    <property type="evidence" value="ECO:0007669"/>
    <property type="project" value="InterPro"/>
</dbReference>
<evidence type="ECO:0000256" key="1">
    <source>
        <dbReference type="ARBA" id="ARBA00022553"/>
    </source>
</evidence>
<dbReference type="Proteomes" id="UP000290545">
    <property type="component" value="Unassembled WGS sequence"/>
</dbReference>
<protein>
    <submittedName>
        <fullName evidence="4">Response regulator</fullName>
    </submittedName>
</protein>
<keyword evidence="5" id="KW-1185">Reference proteome</keyword>
<reference evidence="4 5" key="1">
    <citation type="submission" date="2019-01" db="EMBL/GenBank/DDBJ databases">
        <title>Filimonas sp. strain TTM-71.</title>
        <authorList>
            <person name="Chen W.-M."/>
        </authorList>
    </citation>
    <scope>NUCLEOTIDE SEQUENCE [LARGE SCALE GENOMIC DNA]</scope>
    <source>
        <strain evidence="4 5">TTM-71</strain>
    </source>
</reference>
<dbReference type="SUPFAM" id="SSF52172">
    <property type="entry name" value="CheY-like"/>
    <property type="match status" value="1"/>
</dbReference>
<name>A0A4V1MAI1_9BACT</name>
<dbReference type="EMBL" id="SDHZ01000001">
    <property type="protein sequence ID" value="RXK85956.1"/>
    <property type="molecule type" value="Genomic_DNA"/>
</dbReference>
<gene>
    <name evidence="4" type="ORF">ESB13_03865</name>
</gene>
<feature type="domain" description="Response regulatory" evidence="3">
    <location>
        <begin position="23"/>
        <end position="140"/>
    </location>
</feature>
<sequence length="148" mass="16799">MDSFNVLKYTTMTQLTTSVIRKRILIVEDDADECSLMREHLDGHFEIAGFAPNYDGLLRLLQPGQLPQLILVNLSLPRKNGLEILHELKHNKLYQEIPVILISVSFSEYTINKAMEMGASACIEKPMVFSDYHRFSAAIYDLIQGAVI</sequence>
<evidence type="ECO:0000256" key="2">
    <source>
        <dbReference type="PROSITE-ProRule" id="PRU00169"/>
    </source>
</evidence>
<dbReference type="PANTHER" id="PTHR44591:SF3">
    <property type="entry name" value="RESPONSE REGULATORY DOMAIN-CONTAINING PROTEIN"/>
    <property type="match status" value="1"/>
</dbReference>
<dbReference type="InterPro" id="IPR001789">
    <property type="entry name" value="Sig_transdc_resp-reg_receiver"/>
</dbReference>
<evidence type="ECO:0000259" key="3">
    <source>
        <dbReference type="PROSITE" id="PS50110"/>
    </source>
</evidence>
<dbReference type="SMART" id="SM00448">
    <property type="entry name" value="REC"/>
    <property type="match status" value="1"/>
</dbReference>
<dbReference type="InterPro" id="IPR011006">
    <property type="entry name" value="CheY-like_superfamily"/>
</dbReference>
<evidence type="ECO:0000313" key="5">
    <source>
        <dbReference type="Proteomes" id="UP000290545"/>
    </source>
</evidence>
<comment type="caution">
    <text evidence="2">Lacks conserved residue(s) required for the propagation of feature annotation.</text>
</comment>
<keyword evidence="1" id="KW-0597">Phosphoprotein</keyword>
<dbReference type="InterPro" id="IPR050595">
    <property type="entry name" value="Bact_response_regulator"/>
</dbReference>
<dbReference type="AlphaFoldDB" id="A0A4V1MAI1"/>
<accession>A0A4V1MAI1</accession>
<proteinExistence type="predicted"/>
<dbReference type="Gene3D" id="3.40.50.2300">
    <property type="match status" value="1"/>
</dbReference>
<evidence type="ECO:0000313" key="4">
    <source>
        <dbReference type="EMBL" id="RXK85956.1"/>
    </source>
</evidence>